<organism evidence="1 2">
    <name type="scientific">Pangasianodon hypophthalmus</name>
    <name type="common">Striped catfish</name>
    <name type="synonym">Helicophagus hypophthalmus</name>
    <dbReference type="NCBI Taxonomy" id="310915"/>
    <lineage>
        <taxon>Eukaryota</taxon>
        <taxon>Metazoa</taxon>
        <taxon>Chordata</taxon>
        <taxon>Craniata</taxon>
        <taxon>Vertebrata</taxon>
        <taxon>Euteleostomi</taxon>
        <taxon>Actinopterygii</taxon>
        <taxon>Neopterygii</taxon>
        <taxon>Teleostei</taxon>
        <taxon>Ostariophysi</taxon>
        <taxon>Siluriformes</taxon>
        <taxon>Pangasiidae</taxon>
        <taxon>Pangasianodon</taxon>
    </lineage>
</organism>
<reference evidence="1 2" key="1">
    <citation type="submission" date="2019-06" db="EMBL/GenBank/DDBJ databases">
        <title>A chromosome-scale genome assembly of the striped catfish, Pangasianodon hypophthalmus.</title>
        <authorList>
            <person name="Wen M."/>
            <person name="Zahm M."/>
            <person name="Roques C."/>
            <person name="Cabau C."/>
            <person name="Klopp C."/>
            <person name="Donnadieu C."/>
            <person name="Jouanno E."/>
            <person name="Avarre J.-C."/>
            <person name="Campet M."/>
            <person name="Ha T.T.T."/>
            <person name="Dugue R."/>
            <person name="Lampietro C."/>
            <person name="Louis A."/>
            <person name="Herpin A."/>
            <person name="Echchiki A."/>
            <person name="Berthelot C."/>
            <person name="Parey E."/>
            <person name="Roest-Crollius H."/>
            <person name="Braasch I."/>
            <person name="Postlethwait J."/>
            <person name="Bobe J."/>
            <person name="Montfort J."/>
            <person name="Bouchez O."/>
            <person name="Begum T."/>
            <person name="Schartl M."/>
            <person name="Guiguen Y."/>
        </authorList>
    </citation>
    <scope>NUCLEOTIDE SEQUENCE [LARGE SCALE GENOMIC DNA]</scope>
    <source>
        <strain evidence="1 2">Indonesia</strain>
        <tissue evidence="1">Blood</tissue>
    </source>
</reference>
<evidence type="ECO:0000313" key="2">
    <source>
        <dbReference type="Proteomes" id="UP000327468"/>
    </source>
</evidence>
<protein>
    <submittedName>
        <fullName evidence="1">Uncharacterized protein</fullName>
    </submittedName>
</protein>
<name>A0A5N5KZC6_PANHP</name>
<comment type="caution">
    <text evidence="1">The sequence shown here is derived from an EMBL/GenBank/DDBJ whole genome shotgun (WGS) entry which is preliminary data.</text>
</comment>
<proteinExistence type="predicted"/>
<dbReference type="Proteomes" id="UP000327468">
    <property type="component" value="Chromosome 21"/>
</dbReference>
<accession>A0A5N5KZC6</accession>
<sequence>MDLGSDAILLLDVTAVVALLAKIGLRYTGVWVGRIEKRAVLDNGFFLYSYLSVPYGRWALCLHGPRPCLFLHIVAAVRRALWRTSWAPPH</sequence>
<keyword evidence="2" id="KW-1185">Reference proteome</keyword>
<gene>
    <name evidence="1" type="ORF">PHYPO_G00122740</name>
</gene>
<dbReference type="AlphaFoldDB" id="A0A5N5KZC6"/>
<evidence type="ECO:0000313" key="1">
    <source>
        <dbReference type="EMBL" id="KAB5535853.1"/>
    </source>
</evidence>
<dbReference type="EMBL" id="VFJC01000022">
    <property type="protein sequence ID" value="KAB5535853.1"/>
    <property type="molecule type" value="Genomic_DNA"/>
</dbReference>